<keyword evidence="9" id="KW-1185">Reference proteome</keyword>
<gene>
    <name evidence="8" type="ORF">niasHS_012076</name>
</gene>
<dbReference type="GO" id="GO:0003677">
    <property type="term" value="F:DNA binding"/>
    <property type="evidence" value="ECO:0007669"/>
    <property type="project" value="UniProtKB-KW"/>
</dbReference>
<sequence length="625" mass="70575">MSLTINKSISLTRSGRNLTSISVNCSTLVAIIEGKGANRGQIGMAAMDIRYSELTLCQFVDTNSYTLLRIRLSLCEIAEVILPEENEKSPARLILLDMLRNTCPKANITTLQRRYFNDSLGIDLVTKLNVEECSNVDTSVFKKYFCMSASAALIKYVEYIQNILYAHNSLKIIYEAVEDSCLIDVNSWASLDLLHSEMQSNKGCPNSLFEILNCCLTRGGTRTLRTYLLQPSASVEIINSRLDIVQELVKNQAMCDRIRSILSNLHDLQQLVSFCTYTNVEQSATNREESKRVIRNKIIQIIELKRLLEAVKKISEVISHSKSPFFIQNKKKLDDCRLDAIAEFVNDKISSELTTRKRKGLVASSSKDQILFAIAESQHVLLDVARRTYQELVARIVEFGTAHQKEIPGAQLCYSQSRGYHFALHANDPYSINLPSHCIQVVFNKASLTFTTRDLIKYNDRLLQSENEILHKSNLVLDQLIGSIREYIPALYKCTELVSLFDYYTALACYCSKVQTVRPSFGKELLVLRGRHPILDYRMDVVPNDTRASHSDSRFAVIAGPNMAGKSTYMRQICMLQILAQMGCMVPAESASFVPMTRIFSRVGHNDDLVQNLSGFAVEVCSLFY</sequence>
<keyword evidence="3" id="KW-0067">ATP-binding</keyword>
<organism evidence="8 9">
    <name type="scientific">Heterodera schachtii</name>
    <name type="common">Sugarbeet cyst nematode worm</name>
    <name type="synonym">Tylenchus schachtii</name>
    <dbReference type="NCBI Taxonomy" id="97005"/>
    <lineage>
        <taxon>Eukaryota</taxon>
        <taxon>Metazoa</taxon>
        <taxon>Ecdysozoa</taxon>
        <taxon>Nematoda</taxon>
        <taxon>Chromadorea</taxon>
        <taxon>Rhabditida</taxon>
        <taxon>Tylenchina</taxon>
        <taxon>Tylenchomorpha</taxon>
        <taxon>Tylenchoidea</taxon>
        <taxon>Heteroderidae</taxon>
        <taxon>Heteroderinae</taxon>
        <taxon>Heterodera</taxon>
    </lineage>
</organism>
<feature type="domain" description="DNA mismatch repair proteins mutS family" evidence="7">
    <location>
        <begin position="553"/>
        <end position="625"/>
    </location>
</feature>
<comment type="caution">
    <text evidence="8">The sequence shown here is derived from an EMBL/GenBank/DDBJ whole genome shotgun (WGS) entry which is preliminary data.</text>
</comment>
<dbReference type="Gene3D" id="3.30.420.110">
    <property type="entry name" value="MutS, connector domain"/>
    <property type="match status" value="1"/>
</dbReference>
<dbReference type="Proteomes" id="UP001620645">
    <property type="component" value="Unassembled WGS sequence"/>
</dbReference>
<dbReference type="PIRSF" id="PIRSF005813">
    <property type="entry name" value="MSH2"/>
    <property type="match status" value="1"/>
</dbReference>
<keyword evidence="2" id="KW-0547">Nucleotide-binding</keyword>
<evidence type="ECO:0000259" key="7">
    <source>
        <dbReference type="SMART" id="SM00534"/>
    </source>
</evidence>
<keyword evidence="5" id="KW-0469">Meiosis</keyword>
<dbReference type="SUPFAM" id="SSF48334">
    <property type="entry name" value="DNA repair protein MutS, domain III"/>
    <property type="match status" value="1"/>
</dbReference>
<evidence type="ECO:0000256" key="1">
    <source>
        <dbReference type="ARBA" id="ARBA00006271"/>
    </source>
</evidence>
<evidence type="ECO:0000313" key="8">
    <source>
        <dbReference type="EMBL" id="KAL3078189.1"/>
    </source>
</evidence>
<keyword evidence="4" id="KW-0238">DNA-binding</keyword>
<dbReference type="InterPro" id="IPR000432">
    <property type="entry name" value="DNA_mismatch_repair_MutS_C"/>
</dbReference>
<evidence type="ECO:0000259" key="6">
    <source>
        <dbReference type="SMART" id="SM00533"/>
    </source>
</evidence>
<evidence type="ECO:0000256" key="3">
    <source>
        <dbReference type="ARBA" id="ARBA00022840"/>
    </source>
</evidence>
<dbReference type="AlphaFoldDB" id="A0ABD2IDH3"/>
<name>A0ABD2IDH3_HETSC</name>
<dbReference type="PANTHER" id="PTHR11361">
    <property type="entry name" value="DNA MISMATCH REPAIR PROTEIN MUTS FAMILY MEMBER"/>
    <property type="match status" value="1"/>
</dbReference>
<dbReference type="Pfam" id="PF05190">
    <property type="entry name" value="MutS_IV"/>
    <property type="match status" value="1"/>
</dbReference>
<proteinExistence type="inferred from homology"/>
<feature type="domain" description="DNA mismatch repair protein MutS core" evidence="6">
    <location>
        <begin position="203"/>
        <end position="538"/>
    </location>
</feature>
<dbReference type="EMBL" id="JBICCN010000315">
    <property type="protein sequence ID" value="KAL3078189.1"/>
    <property type="molecule type" value="Genomic_DNA"/>
</dbReference>
<dbReference type="Pfam" id="PF05192">
    <property type="entry name" value="MutS_III"/>
    <property type="match status" value="1"/>
</dbReference>
<evidence type="ECO:0000313" key="9">
    <source>
        <dbReference type="Proteomes" id="UP001620645"/>
    </source>
</evidence>
<dbReference type="SMART" id="SM00534">
    <property type="entry name" value="MUTSac"/>
    <property type="match status" value="1"/>
</dbReference>
<evidence type="ECO:0000256" key="2">
    <source>
        <dbReference type="ARBA" id="ARBA00022741"/>
    </source>
</evidence>
<evidence type="ECO:0000256" key="5">
    <source>
        <dbReference type="ARBA" id="ARBA00023254"/>
    </source>
</evidence>
<dbReference type="Gene3D" id="1.10.1420.10">
    <property type="match status" value="2"/>
</dbReference>
<dbReference type="SMART" id="SM00533">
    <property type="entry name" value="MUTSd"/>
    <property type="match status" value="1"/>
</dbReference>
<comment type="similarity">
    <text evidence="1">Belongs to the DNA mismatch repair MutS family.</text>
</comment>
<dbReference type="InterPro" id="IPR011184">
    <property type="entry name" value="DNA_mismatch_repair_Msh2"/>
</dbReference>
<dbReference type="SUPFAM" id="SSF52540">
    <property type="entry name" value="P-loop containing nucleoside triphosphate hydrolases"/>
    <property type="match status" value="1"/>
</dbReference>
<dbReference type="GO" id="GO:0005524">
    <property type="term" value="F:ATP binding"/>
    <property type="evidence" value="ECO:0007669"/>
    <property type="project" value="UniProtKB-KW"/>
</dbReference>
<dbReference type="Pfam" id="PF05188">
    <property type="entry name" value="MutS_II"/>
    <property type="match status" value="1"/>
</dbReference>
<dbReference type="InterPro" id="IPR036187">
    <property type="entry name" value="DNA_mismatch_repair_MutS_sf"/>
</dbReference>
<dbReference type="Pfam" id="PF00488">
    <property type="entry name" value="MutS_V"/>
    <property type="match status" value="1"/>
</dbReference>
<dbReference type="InterPro" id="IPR007860">
    <property type="entry name" value="DNA_mmatch_repair_MutS_con_dom"/>
</dbReference>
<dbReference type="PANTHER" id="PTHR11361:SF21">
    <property type="entry name" value="MUTS PROTEIN HOMOLOG 4"/>
    <property type="match status" value="1"/>
</dbReference>
<dbReference type="Gene3D" id="3.40.50.300">
    <property type="entry name" value="P-loop containing nucleotide triphosphate hydrolases"/>
    <property type="match status" value="1"/>
</dbReference>
<dbReference type="InterPro" id="IPR036678">
    <property type="entry name" value="MutS_con_dom_sf"/>
</dbReference>
<accession>A0ABD2IDH3</accession>
<dbReference type="InterPro" id="IPR007861">
    <property type="entry name" value="DNA_mismatch_repair_MutS_clamp"/>
</dbReference>
<dbReference type="InterPro" id="IPR045076">
    <property type="entry name" value="MutS"/>
</dbReference>
<dbReference type="InterPro" id="IPR027417">
    <property type="entry name" value="P-loop_NTPase"/>
</dbReference>
<protein>
    <submittedName>
        <fullName evidence="8">Uncharacterized protein</fullName>
    </submittedName>
</protein>
<evidence type="ECO:0000256" key="4">
    <source>
        <dbReference type="ARBA" id="ARBA00023125"/>
    </source>
</evidence>
<dbReference type="GO" id="GO:0051321">
    <property type="term" value="P:meiotic cell cycle"/>
    <property type="evidence" value="ECO:0007669"/>
    <property type="project" value="UniProtKB-KW"/>
</dbReference>
<dbReference type="InterPro" id="IPR007696">
    <property type="entry name" value="DNA_mismatch_repair_MutS_core"/>
</dbReference>
<reference evidence="8 9" key="1">
    <citation type="submission" date="2024-10" db="EMBL/GenBank/DDBJ databases">
        <authorList>
            <person name="Kim D."/>
        </authorList>
    </citation>
    <scope>NUCLEOTIDE SEQUENCE [LARGE SCALE GENOMIC DNA]</scope>
    <source>
        <strain evidence="8">Taebaek</strain>
    </source>
</reference>